<dbReference type="AlphaFoldDB" id="A0A2A5RJY2"/>
<keyword evidence="2" id="KW-1133">Transmembrane helix</keyword>
<comment type="caution">
    <text evidence="3">The sequence shown here is derived from an EMBL/GenBank/DDBJ whole genome shotgun (WGS) entry which is preliminary data.</text>
</comment>
<dbReference type="PROSITE" id="PS51904">
    <property type="entry name" value="GLYCOSYL_HYDROL_F25_2"/>
    <property type="match status" value="1"/>
</dbReference>
<evidence type="ECO:0000256" key="1">
    <source>
        <dbReference type="ARBA" id="ARBA00010646"/>
    </source>
</evidence>
<evidence type="ECO:0000256" key="2">
    <source>
        <dbReference type="SAM" id="Phobius"/>
    </source>
</evidence>
<dbReference type="InterPro" id="IPR002053">
    <property type="entry name" value="Glyco_hydro_25"/>
</dbReference>
<organism evidence="3 4">
    <name type="scientific">Lactococcus fujiensis JCM 16395</name>
    <dbReference type="NCBI Taxonomy" id="1291764"/>
    <lineage>
        <taxon>Bacteria</taxon>
        <taxon>Bacillati</taxon>
        <taxon>Bacillota</taxon>
        <taxon>Bacilli</taxon>
        <taxon>Lactobacillales</taxon>
        <taxon>Streptococcaceae</taxon>
        <taxon>Lactococcus</taxon>
    </lineage>
</organism>
<dbReference type="GO" id="GO:0016052">
    <property type="term" value="P:carbohydrate catabolic process"/>
    <property type="evidence" value="ECO:0007669"/>
    <property type="project" value="TreeGrafter"/>
</dbReference>
<dbReference type="GO" id="GO:0003796">
    <property type="term" value="F:lysozyme activity"/>
    <property type="evidence" value="ECO:0007669"/>
    <property type="project" value="InterPro"/>
</dbReference>
<comment type="similarity">
    <text evidence="1">Belongs to the glycosyl hydrolase 25 family.</text>
</comment>
<dbReference type="Gene3D" id="3.20.20.80">
    <property type="entry name" value="Glycosidases"/>
    <property type="match status" value="1"/>
</dbReference>
<dbReference type="RefSeq" id="WP_425435560.1">
    <property type="nucleotide sequence ID" value="NZ_JXJU01000008.1"/>
</dbReference>
<dbReference type="PANTHER" id="PTHR34135:SF1">
    <property type="entry name" value="GLYCOSYL HYDROLASE FAMILY 25"/>
    <property type="match status" value="1"/>
</dbReference>
<evidence type="ECO:0000313" key="4">
    <source>
        <dbReference type="Proteomes" id="UP000218181"/>
    </source>
</evidence>
<keyword evidence="4" id="KW-1185">Reference proteome</keyword>
<reference evidence="3 4" key="1">
    <citation type="submission" date="2014-12" db="EMBL/GenBank/DDBJ databases">
        <title>Draft genome sequences of 10 type strains of Lactococcus.</title>
        <authorList>
            <person name="Sun Z."/>
            <person name="Zhong Z."/>
            <person name="Liu W."/>
            <person name="Zhang W."/>
            <person name="Zhang H."/>
        </authorList>
    </citation>
    <scope>NUCLEOTIDE SEQUENCE [LARGE SCALE GENOMIC DNA]</scope>
    <source>
        <strain evidence="3 4">JCM 16395</strain>
    </source>
</reference>
<accession>A0A2A5RJY2</accession>
<name>A0A2A5RJY2_9LACT</name>
<dbReference type="GO" id="GO:0016998">
    <property type="term" value="P:cell wall macromolecule catabolic process"/>
    <property type="evidence" value="ECO:0007669"/>
    <property type="project" value="InterPro"/>
</dbReference>
<dbReference type="CDD" id="cd06523">
    <property type="entry name" value="GH25_PlyB-like"/>
    <property type="match status" value="1"/>
</dbReference>
<dbReference type="Pfam" id="PF01183">
    <property type="entry name" value="Glyco_hydro_25"/>
    <property type="match status" value="1"/>
</dbReference>
<evidence type="ECO:0000313" key="3">
    <source>
        <dbReference type="EMBL" id="PCR99484.1"/>
    </source>
</evidence>
<proteinExistence type="inferred from homology"/>
<dbReference type="EMBL" id="JXJU01000008">
    <property type="protein sequence ID" value="PCR99484.1"/>
    <property type="molecule type" value="Genomic_DNA"/>
</dbReference>
<dbReference type="SUPFAM" id="SSF51445">
    <property type="entry name" value="(Trans)glycosidases"/>
    <property type="match status" value="1"/>
</dbReference>
<dbReference type="Proteomes" id="UP000218181">
    <property type="component" value="Unassembled WGS sequence"/>
</dbReference>
<dbReference type="PANTHER" id="PTHR34135">
    <property type="entry name" value="LYSOZYME"/>
    <property type="match status" value="1"/>
</dbReference>
<gene>
    <name evidence="3" type="ORF">RT41_GL001860</name>
</gene>
<keyword evidence="2" id="KW-0812">Transmembrane</keyword>
<keyword evidence="2" id="KW-0472">Membrane</keyword>
<protein>
    <submittedName>
        <fullName evidence="3">1,4-beta-N-acetylmuramidase</fullName>
    </submittedName>
</protein>
<dbReference type="GO" id="GO:0009253">
    <property type="term" value="P:peptidoglycan catabolic process"/>
    <property type="evidence" value="ECO:0007669"/>
    <property type="project" value="InterPro"/>
</dbReference>
<dbReference type="STRING" id="1291764.GCA_001311235_01616"/>
<dbReference type="InterPro" id="IPR017853">
    <property type="entry name" value="GH"/>
</dbReference>
<feature type="transmembrane region" description="Helical" evidence="2">
    <location>
        <begin position="12"/>
        <end position="32"/>
    </location>
</feature>
<sequence>MMKPKMRRKLKSLAAVSFIILMVSFVGFLGLVRIQPEKTINETIKPLGIQNTTVDLNKPVIDLSGWQIPSTINYDIMAKQIVGAVIRVEGTPGKEDGSAKADGEDKAYKTHIIELQKRNVPVAVYAYVTGKTNAEMKQQARNFYEHAKAYHPTYYWLDVEETNMTNMNGGIEAFRSEMVSLGAKKIGIYAQDWFITQNKINTSKFDAIWMADYGRNTGTWDASPKTDLNYAMQQYTSRGIIGGYAGEVDLNTIRSQIEYHKLFSGKG</sequence>